<keyword evidence="1" id="KW-0732">Signal</keyword>
<evidence type="ECO:0000313" key="4">
    <source>
        <dbReference type="Proteomes" id="UP000501705"/>
    </source>
</evidence>
<dbReference type="InterPro" id="IPR017946">
    <property type="entry name" value="PLC-like_Pdiesterase_TIM-brl"/>
</dbReference>
<dbReference type="GO" id="GO:0008081">
    <property type="term" value="F:phosphoric diester hydrolase activity"/>
    <property type="evidence" value="ECO:0007669"/>
    <property type="project" value="InterPro"/>
</dbReference>
<dbReference type="AlphaFoldDB" id="A0A6G9XY49"/>
<feature type="chain" id="PRO_5039288934" evidence="1">
    <location>
        <begin position="27"/>
        <end position="348"/>
    </location>
</feature>
<sequence>MPNLRAIATTAAVGLFVLGLSTACTSESDSAPATPSRTVDLQAHRGGRGLTVEESLPGFAKALELGVTTLELDIVLTADKMPLIWHDPTILATKCADTAPATVDDPKFPYVGKLAHELTYAQIQTLDCGRTLAEYPGQQGLPGNKIATLPELFDLVKSYRGAHPRYNIETKVEADHPEQSAAPAEFVDVILATVRAAGETGNVEIQSFDWRTLPLVRKAAPTIPLVALYDDTTFVAGSKWLGPIRFEDYADDPLGAVRALGADVASPGYSVPYGRKAGEPGFALVADKAYVDRAHELHLRVIPWTVNDKATIAAQLDTGVDGVITDYPNRMREVMQEKGLPLPPAYHR</sequence>
<dbReference type="PANTHER" id="PTHR46211">
    <property type="entry name" value="GLYCEROPHOSPHORYL DIESTER PHOSPHODIESTERASE"/>
    <property type="match status" value="1"/>
</dbReference>
<dbReference type="EMBL" id="CP046171">
    <property type="protein sequence ID" value="QIS05826.1"/>
    <property type="molecule type" value="Genomic_DNA"/>
</dbReference>
<evidence type="ECO:0000256" key="1">
    <source>
        <dbReference type="SAM" id="SignalP"/>
    </source>
</evidence>
<feature type="signal peptide" evidence="1">
    <location>
        <begin position="1"/>
        <end position="26"/>
    </location>
</feature>
<dbReference type="GO" id="GO:0006629">
    <property type="term" value="P:lipid metabolic process"/>
    <property type="evidence" value="ECO:0007669"/>
    <property type="project" value="InterPro"/>
</dbReference>
<dbReference type="Proteomes" id="UP000501705">
    <property type="component" value="Chromosome"/>
</dbReference>
<accession>A0A6G9XY49</accession>
<dbReference type="Pfam" id="PF03009">
    <property type="entry name" value="GDPD"/>
    <property type="match status" value="1"/>
</dbReference>
<evidence type="ECO:0000259" key="2">
    <source>
        <dbReference type="PROSITE" id="PS51704"/>
    </source>
</evidence>
<proteinExistence type="predicted"/>
<dbReference type="Gene3D" id="3.20.20.190">
    <property type="entry name" value="Phosphatidylinositol (PI) phosphodiesterase"/>
    <property type="match status" value="1"/>
</dbReference>
<dbReference type="SUPFAM" id="SSF51695">
    <property type="entry name" value="PLC-like phosphodiesterases"/>
    <property type="match status" value="1"/>
</dbReference>
<dbReference type="PROSITE" id="PS51257">
    <property type="entry name" value="PROKAR_LIPOPROTEIN"/>
    <property type="match status" value="1"/>
</dbReference>
<dbReference type="CDD" id="cd08567">
    <property type="entry name" value="GDPD_SpGDE_like"/>
    <property type="match status" value="1"/>
</dbReference>
<dbReference type="RefSeq" id="WP_428981410.1">
    <property type="nucleotide sequence ID" value="NZ_CP046171.1"/>
</dbReference>
<feature type="domain" description="GP-PDE" evidence="2">
    <location>
        <begin position="39"/>
        <end position="335"/>
    </location>
</feature>
<gene>
    <name evidence="3" type="ORF">F5X71_29110</name>
</gene>
<name>A0A6G9XY49_NOCBR</name>
<dbReference type="PANTHER" id="PTHR46211:SF14">
    <property type="entry name" value="GLYCEROPHOSPHODIESTER PHOSPHODIESTERASE"/>
    <property type="match status" value="1"/>
</dbReference>
<dbReference type="InterPro" id="IPR030395">
    <property type="entry name" value="GP_PDE_dom"/>
</dbReference>
<evidence type="ECO:0000313" key="3">
    <source>
        <dbReference type="EMBL" id="QIS05826.1"/>
    </source>
</evidence>
<protein>
    <submittedName>
        <fullName evidence="3">Glycerophosphodiester phosphodiesterase</fullName>
    </submittedName>
</protein>
<dbReference type="PROSITE" id="PS51704">
    <property type="entry name" value="GP_PDE"/>
    <property type="match status" value="1"/>
</dbReference>
<organism evidence="3 4">
    <name type="scientific">Nocardia brasiliensis</name>
    <dbReference type="NCBI Taxonomy" id="37326"/>
    <lineage>
        <taxon>Bacteria</taxon>
        <taxon>Bacillati</taxon>
        <taxon>Actinomycetota</taxon>
        <taxon>Actinomycetes</taxon>
        <taxon>Mycobacteriales</taxon>
        <taxon>Nocardiaceae</taxon>
        <taxon>Nocardia</taxon>
    </lineage>
</organism>
<reference evidence="3 4" key="1">
    <citation type="journal article" date="2019" name="ACS Chem. Biol.">
        <title>Identification and Mobilization of a Cryptic Antibiotic Biosynthesis Gene Locus from a Human-Pathogenic Nocardia Isolate.</title>
        <authorList>
            <person name="Herisse M."/>
            <person name="Ishida K."/>
            <person name="Porter J.L."/>
            <person name="Howden B."/>
            <person name="Hertweck C."/>
            <person name="Stinear T.P."/>
            <person name="Pidot S.J."/>
        </authorList>
    </citation>
    <scope>NUCLEOTIDE SEQUENCE [LARGE SCALE GENOMIC DNA]</scope>
    <source>
        <strain evidence="3 4">AUSMDU00024985</strain>
    </source>
</reference>